<gene>
    <name evidence="1" type="ORF">Slati_4263100</name>
</gene>
<name>A0AAW2TCG5_9LAMI</name>
<dbReference type="PANTHER" id="PTHR10775">
    <property type="entry name" value="OS08G0208400 PROTEIN"/>
    <property type="match status" value="1"/>
</dbReference>
<dbReference type="AlphaFoldDB" id="A0AAW2TCG5"/>
<dbReference type="PANTHER" id="PTHR10775:SF188">
    <property type="entry name" value="TRANSPOSASE-ASSOCIATED DOMAIN-CONTAINING PROTEIN"/>
    <property type="match status" value="1"/>
</dbReference>
<protein>
    <submittedName>
        <fullName evidence="1">Uncharacterized protein</fullName>
    </submittedName>
</protein>
<dbReference type="EMBL" id="JACGWN010000015">
    <property type="protein sequence ID" value="KAL0402332.1"/>
    <property type="molecule type" value="Genomic_DNA"/>
</dbReference>
<reference evidence="1" key="1">
    <citation type="submission" date="2020-06" db="EMBL/GenBank/DDBJ databases">
        <authorList>
            <person name="Li T."/>
            <person name="Hu X."/>
            <person name="Zhang T."/>
            <person name="Song X."/>
            <person name="Zhang H."/>
            <person name="Dai N."/>
            <person name="Sheng W."/>
            <person name="Hou X."/>
            <person name="Wei L."/>
        </authorList>
    </citation>
    <scope>NUCLEOTIDE SEQUENCE</scope>
    <source>
        <strain evidence="1">KEN1</strain>
        <tissue evidence="1">Leaf</tissue>
    </source>
</reference>
<reference evidence="1" key="2">
    <citation type="journal article" date="2024" name="Plant">
        <title>Genomic evolution and insights into agronomic trait innovations of Sesamum species.</title>
        <authorList>
            <person name="Miao H."/>
            <person name="Wang L."/>
            <person name="Qu L."/>
            <person name="Liu H."/>
            <person name="Sun Y."/>
            <person name="Le M."/>
            <person name="Wang Q."/>
            <person name="Wei S."/>
            <person name="Zheng Y."/>
            <person name="Lin W."/>
            <person name="Duan Y."/>
            <person name="Cao H."/>
            <person name="Xiong S."/>
            <person name="Wang X."/>
            <person name="Wei L."/>
            <person name="Li C."/>
            <person name="Ma Q."/>
            <person name="Ju M."/>
            <person name="Zhao R."/>
            <person name="Li G."/>
            <person name="Mu C."/>
            <person name="Tian Q."/>
            <person name="Mei H."/>
            <person name="Zhang T."/>
            <person name="Gao T."/>
            <person name="Zhang H."/>
        </authorList>
    </citation>
    <scope>NUCLEOTIDE SEQUENCE</scope>
    <source>
        <strain evidence="1">KEN1</strain>
    </source>
</reference>
<proteinExistence type="predicted"/>
<comment type="caution">
    <text evidence="1">The sequence shown here is derived from an EMBL/GenBank/DDBJ whole genome shotgun (WGS) entry which is preliminary data.</text>
</comment>
<accession>A0AAW2TCG5</accession>
<sequence length="170" mass="19416">MARRGCRSTLRPSRPPFAGRANSACSCGGGTCCRTAIVERLHPISIGAVAKLVDIKVDGHISERIYDRISEWADEILPCDHTVSLDYYNMKSLIKDLGLPMEKIDAYRNGCMLYWKDDIDLEYCKFCGEARYQTTRERNSNRQKTPYAILRYLPLTLRLQRLYASLVTAE</sequence>
<organism evidence="1">
    <name type="scientific">Sesamum latifolium</name>
    <dbReference type="NCBI Taxonomy" id="2727402"/>
    <lineage>
        <taxon>Eukaryota</taxon>
        <taxon>Viridiplantae</taxon>
        <taxon>Streptophyta</taxon>
        <taxon>Embryophyta</taxon>
        <taxon>Tracheophyta</taxon>
        <taxon>Spermatophyta</taxon>
        <taxon>Magnoliopsida</taxon>
        <taxon>eudicotyledons</taxon>
        <taxon>Gunneridae</taxon>
        <taxon>Pentapetalae</taxon>
        <taxon>asterids</taxon>
        <taxon>lamiids</taxon>
        <taxon>Lamiales</taxon>
        <taxon>Pedaliaceae</taxon>
        <taxon>Sesamum</taxon>
    </lineage>
</organism>
<evidence type="ECO:0000313" key="1">
    <source>
        <dbReference type="EMBL" id="KAL0402332.1"/>
    </source>
</evidence>